<keyword evidence="6" id="KW-0677">Repeat</keyword>
<feature type="disulfide bond" evidence="14">
    <location>
        <begin position="364"/>
        <end position="411"/>
    </location>
</feature>
<dbReference type="PROSITE" id="PS01180">
    <property type="entry name" value="CUB"/>
    <property type="match status" value="2"/>
</dbReference>
<evidence type="ECO:0000256" key="16">
    <source>
        <dbReference type="PIRSR" id="PIRSR001155-4"/>
    </source>
</evidence>
<dbReference type="PANTHER" id="PTHR24255">
    <property type="entry name" value="COMPLEMENT COMPONENT 1, S SUBCOMPONENT-RELATED"/>
    <property type="match status" value="1"/>
</dbReference>
<dbReference type="PROSITE" id="PS50923">
    <property type="entry name" value="SUSHI"/>
    <property type="match status" value="2"/>
</dbReference>
<dbReference type="GO" id="GO:0005615">
    <property type="term" value="C:extracellular space"/>
    <property type="evidence" value="ECO:0007669"/>
    <property type="project" value="TreeGrafter"/>
</dbReference>
<dbReference type="CDD" id="cd00190">
    <property type="entry name" value="Tryp_SPc"/>
    <property type="match status" value="1"/>
</dbReference>
<reference evidence="24" key="2">
    <citation type="submission" date="2025-08" db="UniProtKB">
        <authorList>
            <consortium name="RefSeq"/>
        </authorList>
    </citation>
    <scope>IDENTIFICATION</scope>
</reference>
<dbReference type="OrthoDB" id="9985152at2759"/>
<feature type="disulfide bond" evidence="14">
    <location>
        <begin position="239"/>
        <end position="256"/>
    </location>
</feature>
<feature type="binding site" evidence="16">
    <location>
        <position position="231"/>
    </location>
    <ligand>
        <name>Ca(2+)</name>
        <dbReference type="ChEBI" id="CHEBI:29108"/>
        <label>3</label>
    </ligand>
</feature>
<feature type="binding site" evidence="16">
    <location>
        <position position="241"/>
    </location>
    <ligand>
        <name>Ca(2+)</name>
        <dbReference type="ChEBI" id="CHEBI:29108"/>
        <label>3</label>
    </ligand>
</feature>
<feature type="active site" description="Charge relay system" evidence="13">
    <location>
        <position position="536"/>
    </location>
</feature>
<keyword evidence="2" id="KW-0245">EGF-like domain</keyword>
<keyword evidence="3 18" id="KW-0768">Sushi</keyword>
<evidence type="ECO:0000256" key="19">
    <source>
        <dbReference type="SAM" id="SignalP"/>
    </source>
</evidence>
<accession>A0A6J0UKQ0</accession>
<dbReference type="InParanoid" id="A0A6J0UKQ0"/>
<keyword evidence="9 16" id="KW-0106">Calcium</keyword>
<evidence type="ECO:0000256" key="4">
    <source>
        <dbReference type="ARBA" id="ARBA00022670"/>
    </source>
</evidence>
<dbReference type="Pfam" id="PF00431">
    <property type="entry name" value="CUB"/>
    <property type="match status" value="2"/>
</dbReference>
<dbReference type="InterPro" id="IPR018097">
    <property type="entry name" value="EGF_Ca-bd_CS"/>
</dbReference>
<evidence type="ECO:0000256" key="6">
    <source>
        <dbReference type="ARBA" id="ARBA00022737"/>
    </source>
</evidence>
<dbReference type="AlphaFoldDB" id="A0A6J0UKQ0"/>
<feature type="binding site" evidence="16">
    <location>
        <position position="119"/>
    </location>
    <ligand>
        <name>Ca(2+)</name>
        <dbReference type="ChEBI" id="CHEBI:29108"/>
        <label>1</label>
    </ligand>
</feature>
<keyword evidence="23" id="KW-1185">Reference proteome</keyword>
<dbReference type="InterPro" id="IPR001881">
    <property type="entry name" value="EGF-like_Ca-bd_dom"/>
</dbReference>
<feature type="disulfide bond" evidence="14">
    <location>
        <begin position="602"/>
        <end position="624"/>
    </location>
</feature>
<evidence type="ECO:0000259" key="20">
    <source>
        <dbReference type="PROSITE" id="PS01180"/>
    </source>
</evidence>
<feature type="binding site" evidence="16">
    <location>
        <position position="157"/>
    </location>
    <ligand>
        <name>Ca(2+)</name>
        <dbReference type="ChEBI" id="CHEBI:29108"/>
        <label>2</label>
    </ligand>
</feature>
<evidence type="ECO:0000259" key="22">
    <source>
        <dbReference type="PROSITE" id="PS50923"/>
    </source>
</evidence>
<feature type="disulfide bond" evidence="14">
    <location>
        <begin position="326"/>
        <end position="359"/>
    </location>
</feature>
<keyword evidence="10 14" id="KW-1015">Disulfide bond</keyword>
<feature type="disulfide bond" evidence="14">
    <location>
        <begin position="633"/>
        <end position="664"/>
    </location>
</feature>
<dbReference type="InterPro" id="IPR035914">
    <property type="entry name" value="Sperma_CUB_dom_sf"/>
</dbReference>
<evidence type="ECO:0000256" key="15">
    <source>
        <dbReference type="PIRSR" id="PIRSR001155-3"/>
    </source>
</evidence>
<dbReference type="Pfam" id="PF00089">
    <property type="entry name" value="Trypsin"/>
    <property type="match status" value="1"/>
</dbReference>
<evidence type="ECO:0000256" key="9">
    <source>
        <dbReference type="ARBA" id="ARBA00022837"/>
    </source>
</evidence>
<feature type="domain" description="Sushi" evidence="22">
    <location>
        <begin position="297"/>
        <end position="361"/>
    </location>
</feature>
<dbReference type="PRINTS" id="PR00722">
    <property type="entry name" value="CHYMOTRYPSIN"/>
</dbReference>
<dbReference type="Gene3D" id="2.10.25.10">
    <property type="entry name" value="Laminin"/>
    <property type="match status" value="1"/>
</dbReference>
<feature type="disulfide bond" description="Interchain (between heavy and light chains)" evidence="14">
    <location>
        <begin position="433"/>
        <end position="556"/>
    </location>
</feature>
<feature type="domain" description="Peptidase S1" evidence="21">
    <location>
        <begin position="446"/>
        <end position="685"/>
    </location>
</feature>
<keyword evidence="8" id="KW-0720">Serine protease</keyword>
<organism evidence="23 24">
    <name type="scientific">Pogona vitticeps</name>
    <name type="common">central bearded dragon</name>
    <dbReference type="NCBI Taxonomy" id="103695"/>
    <lineage>
        <taxon>Eukaryota</taxon>
        <taxon>Metazoa</taxon>
        <taxon>Chordata</taxon>
        <taxon>Craniata</taxon>
        <taxon>Vertebrata</taxon>
        <taxon>Euteleostomi</taxon>
        <taxon>Lepidosauria</taxon>
        <taxon>Squamata</taxon>
        <taxon>Bifurcata</taxon>
        <taxon>Unidentata</taxon>
        <taxon>Episquamata</taxon>
        <taxon>Toxicofera</taxon>
        <taxon>Iguania</taxon>
        <taxon>Acrodonta</taxon>
        <taxon>Agamidae</taxon>
        <taxon>Amphibolurinae</taxon>
        <taxon>Pogona</taxon>
    </lineage>
</organism>
<dbReference type="Gene3D" id="2.60.120.290">
    <property type="entry name" value="Spermadhesin, CUB domain"/>
    <property type="match status" value="2"/>
</dbReference>
<dbReference type="GO" id="GO:0006508">
    <property type="term" value="P:proteolysis"/>
    <property type="evidence" value="ECO:0007669"/>
    <property type="project" value="UniProtKB-KW"/>
</dbReference>
<dbReference type="SUPFAM" id="SSF57535">
    <property type="entry name" value="Complement control module/SCR domain"/>
    <property type="match status" value="2"/>
</dbReference>
<dbReference type="Pfam" id="PF14670">
    <property type="entry name" value="FXa_inhibition"/>
    <property type="match status" value="1"/>
</dbReference>
<feature type="domain" description="CUB" evidence="20">
    <location>
        <begin position="179"/>
        <end position="295"/>
    </location>
</feature>
<dbReference type="SMART" id="SM00032">
    <property type="entry name" value="CCP"/>
    <property type="match status" value="2"/>
</dbReference>
<dbReference type="InterPro" id="IPR009003">
    <property type="entry name" value="Peptidase_S1_PA"/>
</dbReference>
<feature type="disulfide bond" evidence="14">
    <location>
        <begin position="139"/>
        <end position="151"/>
    </location>
</feature>
<dbReference type="InterPro" id="IPR043504">
    <property type="entry name" value="Peptidase_S1_PA_chymotrypsin"/>
</dbReference>
<dbReference type="SMART" id="SM00179">
    <property type="entry name" value="EGF_CA"/>
    <property type="match status" value="1"/>
</dbReference>
<dbReference type="CDD" id="cd00054">
    <property type="entry name" value="EGF_CA"/>
    <property type="match status" value="1"/>
</dbReference>
<keyword evidence="4" id="KW-0645">Protease</keyword>
<feature type="binding site" evidence="16">
    <location>
        <position position="153"/>
    </location>
    <ligand>
        <name>Ca(2+)</name>
        <dbReference type="ChEBI" id="CHEBI:29108"/>
        <label>2</label>
    </ligand>
</feature>
<feature type="binding site" evidence="16">
    <location>
        <position position="72"/>
    </location>
    <ligand>
        <name>Ca(2+)</name>
        <dbReference type="ChEBI" id="CHEBI:29108"/>
        <label>1</label>
    </ligand>
</feature>
<feature type="binding site" evidence="16">
    <location>
        <position position="138"/>
    </location>
    <ligand>
        <name>Ca(2+)</name>
        <dbReference type="ChEBI" id="CHEBI:29108"/>
        <label>2</label>
    </ligand>
</feature>
<dbReference type="SUPFAM" id="SSF50494">
    <property type="entry name" value="Trypsin-like serine proteases"/>
    <property type="match status" value="1"/>
</dbReference>
<feature type="signal peptide" evidence="19">
    <location>
        <begin position="1"/>
        <end position="20"/>
    </location>
</feature>
<keyword evidence="5 19" id="KW-0732">Signal</keyword>
<dbReference type="SUPFAM" id="SSF57196">
    <property type="entry name" value="EGF/Laminin"/>
    <property type="match status" value="1"/>
</dbReference>
<feature type="disulfide bond" evidence="14">
    <location>
        <begin position="299"/>
        <end position="346"/>
    </location>
</feature>
<keyword evidence="12 15" id="KW-0379">Hydroxylation</keyword>
<feature type="modified residue" description="(3R)-3-hydroxyasparagine" evidence="15">
    <location>
        <position position="153"/>
    </location>
</feature>
<evidence type="ECO:0000256" key="18">
    <source>
        <dbReference type="PROSITE-ProRule" id="PRU00302"/>
    </source>
</evidence>
<feature type="active site" description="Charge relay system" evidence="13">
    <location>
        <position position="483"/>
    </location>
</feature>
<reference evidence="23" key="1">
    <citation type="submission" date="2025-05" db="UniProtKB">
        <authorList>
            <consortium name="RefSeq"/>
        </authorList>
    </citation>
    <scope>NUCLEOTIDE SEQUENCE [LARGE SCALE GENOMIC DNA]</scope>
</reference>
<feature type="modified residue" description="Phosphoserine; by CK2" evidence="15">
    <location>
        <position position="192"/>
    </location>
</feature>
<comment type="similarity">
    <text evidence="1">Belongs to the peptidase S1 family. Snake venom subfamily.</text>
</comment>
<comment type="PTM">
    <text evidence="15">The iron and 2-oxoglutarate dependent 3-hydroxylation of aspartate and asparagine is (R) stereospecific within EGF domains.</text>
</comment>
<dbReference type="GO" id="GO:0035821">
    <property type="term" value="P:modulation of process of another organism"/>
    <property type="evidence" value="ECO:0007669"/>
    <property type="project" value="UniProtKB-ARBA"/>
</dbReference>
<dbReference type="PROSITE" id="PS50240">
    <property type="entry name" value="TRYPSIN_DOM"/>
    <property type="match status" value="1"/>
</dbReference>
<feature type="binding site" evidence="16">
    <location>
        <position position="136"/>
    </location>
    <ligand>
        <name>Ca(2+)</name>
        <dbReference type="ChEBI" id="CHEBI:29108"/>
        <label>2</label>
    </ligand>
</feature>
<dbReference type="Proteomes" id="UP001652642">
    <property type="component" value="Chromosome 2"/>
</dbReference>
<evidence type="ECO:0000256" key="3">
    <source>
        <dbReference type="ARBA" id="ARBA00022659"/>
    </source>
</evidence>
<evidence type="ECO:0000313" key="24">
    <source>
        <dbReference type="RefSeq" id="XP_020659840.2"/>
    </source>
</evidence>
<keyword evidence="16" id="KW-0479">Metal-binding</keyword>
<feature type="disulfide bond" evidence="14">
    <location>
        <begin position="162"/>
        <end position="175"/>
    </location>
</feature>
<dbReference type="GO" id="GO:0006956">
    <property type="term" value="P:complement activation"/>
    <property type="evidence" value="ECO:0007669"/>
    <property type="project" value="InterPro"/>
</dbReference>
<dbReference type="Gene3D" id="2.10.70.10">
    <property type="entry name" value="Complement Module, domain 1"/>
    <property type="match status" value="2"/>
</dbReference>
<dbReference type="SMART" id="SM00020">
    <property type="entry name" value="Tryp_SPc"/>
    <property type="match status" value="1"/>
</dbReference>
<dbReference type="InterPro" id="IPR000859">
    <property type="entry name" value="CUB_dom"/>
</dbReference>
<dbReference type="GO" id="GO:0005509">
    <property type="term" value="F:calcium ion binding"/>
    <property type="evidence" value="ECO:0007669"/>
    <property type="project" value="InterPro"/>
</dbReference>
<dbReference type="PIRSF" id="PIRSF001155">
    <property type="entry name" value="C1r_C1s_MASP"/>
    <property type="match status" value="1"/>
</dbReference>
<feature type="chain" id="PRO_5045704668" evidence="19">
    <location>
        <begin position="21"/>
        <end position="694"/>
    </location>
</feature>
<evidence type="ECO:0000256" key="7">
    <source>
        <dbReference type="ARBA" id="ARBA00022801"/>
    </source>
</evidence>
<evidence type="ECO:0000259" key="21">
    <source>
        <dbReference type="PROSITE" id="PS50240"/>
    </source>
</evidence>
<feature type="domain" description="CUB" evidence="20">
    <location>
        <begin position="12"/>
        <end position="134"/>
    </location>
</feature>
<proteinExistence type="inferred from homology"/>
<evidence type="ECO:0000256" key="13">
    <source>
        <dbReference type="PIRSR" id="PIRSR001155-1"/>
    </source>
</evidence>
<feature type="disulfide bond" evidence="14 17">
    <location>
        <begin position="179"/>
        <end position="206"/>
    </location>
</feature>
<name>A0A6J0UKQ0_9SAUR</name>
<evidence type="ECO:0000256" key="2">
    <source>
        <dbReference type="ARBA" id="ARBA00022536"/>
    </source>
</evidence>
<feature type="domain" description="Sushi" evidence="22">
    <location>
        <begin position="362"/>
        <end position="431"/>
    </location>
</feature>
<sequence>MKLLQTWSFIACFLLAYTEAASMYGEILSPNYPQPYPNDALESWEISVSPGYGIRLYFTHLDIEPSQGCEYDFVKVHSGDNIEGQLCGRKKSRKPGSHIVEEFYVPYNTLTVTFQSDFSNEERFTGFAAYYAAVDVNECTDFVEAVCSHYCNNYIGGYFCSCPSEYFLHEDQRTCGVNCSGNVFTELSGEISSPNYPSLYPENSHCDYRVILEPGYRVVLTIDGKKDFDIEPVDSEGNCQDALRILAGDQHLGPYCGSIFSGPPEIKMKSNIVDIFFQTNEATQGRGWKLRYFGDPMPCPKTVIPNAVLDPTRDHYVFKDSVMVTCIEGYEVVLPQGSLTSFYSRCQSDGKWSSSDYRCVPVDCGMPDPLENGNVTYLSGAEETRYQALIRYECHKPYYAEKDSGNGVYQCSASGEWVNEEKKTELPVCTPVCGVPHTPIEGTGRIFGGWHAKAGNFPWQIYFHHPRGGGALISDRWILTAAHVVDENPNPTVYAGLLFAGSNARSKAKPLVVEKTIIHPDWIRSGTELRTNFDNDIALLKLKERVTMGPNISLICLPGRSSEYKPKTGTLGFIAGWGQTEKRDSSHRLMAASVAVQDMDMCRSQKPDLPSDSSSYVFTDNMICAGGGGKDSCHGDSGGAYAILDPHNDTRYYVAGLVSWGPKCGTYGLYTKVANYVDWIVGVMSQHDSQEPEE</sequence>
<feature type="binding site" evidence="16">
    <location>
        <position position="117"/>
    </location>
    <ligand>
        <name>Ca(2+)</name>
        <dbReference type="ChEBI" id="CHEBI:29108"/>
        <label>1</label>
    </ligand>
</feature>
<evidence type="ECO:0000256" key="1">
    <source>
        <dbReference type="ARBA" id="ARBA00009228"/>
    </source>
</evidence>
<dbReference type="InterPro" id="IPR001314">
    <property type="entry name" value="Peptidase_S1A"/>
</dbReference>
<dbReference type="InterPro" id="IPR024175">
    <property type="entry name" value="Pept_S1A_C1r/C1S/mannan-bd"/>
</dbReference>
<dbReference type="InterPro" id="IPR033116">
    <property type="entry name" value="TRYPSIN_SER"/>
</dbReference>
<feature type="binding site" evidence="16">
    <location>
        <position position="154"/>
    </location>
    <ligand>
        <name>Ca(2+)</name>
        <dbReference type="ChEBI" id="CHEBI:29108"/>
        <label>2</label>
    </ligand>
</feature>
<dbReference type="PROSITE" id="PS01187">
    <property type="entry name" value="EGF_CA"/>
    <property type="match status" value="1"/>
</dbReference>
<keyword evidence="11" id="KW-0325">Glycoprotein</keyword>
<feature type="active site" description="Charge relay system" evidence="13">
    <location>
        <position position="637"/>
    </location>
</feature>
<evidence type="ECO:0000313" key="23">
    <source>
        <dbReference type="Proteomes" id="UP001652642"/>
    </source>
</evidence>
<feature type="disulfide bond" evidence="14">
    <location>
        <begin position="394"/>
        <end position="429"/>
    </location>
</feature>
<dbReference type="GeneID" id="110084650"/>
<evidence type="ECO:0000256" key="10">
    <source>
        <dbReference type="ARBA" id="ARBA00023157"/>
    </source>
</evidence>
<dbReference type="InterPro" id="IPR001254">
    <property type="entry name" value="Trypsin_dom"/>
</dbReference>
<feature type="binding site" evidence="16">
    <location>
        <position position="135"/>
    </location>
    <ligand>
        <name>Ca(2+)</name>
        <dbReference type="ChEBI" id="CHEBI:29108"/>
        <label>2</label>
    </ligand>
</feature>
<dbReference type="KEGG" id="pvt:110084650"/>
<gene>
    <name evidence="24" type="primary">C1S</name>
</gene>
<dbReference type="InterPro" id="IPR000436">
    <property type="entry name" value="Sushi_SCR_CCP_dom"/>
</dbReference>
<evidence type="ECO:0000256" key="12">
    <source>
        <dbReference type="ARBA" id="ARBA00023278"/>
    </source>
</evidence>
<dbReference type="PANTHER" id="PTHR24255:SF18">
    <property type="entry name" value="COMPLEMENT C1S SUBCOMPONENT"/>
    <property type="match status" value="1"/>
</dbReference>
<keyword evidence="15" id="KW-0597">Phosphoprotein</keyword>
<dbReference type="GO" id="GO:0004252">
    <property type="term" value="F:serine-type endopeptidase activity"/>
    <property type="evidence" value="ECO:0007669"/>
    <property type="project" value="InterPro"/>
</dbReference>
<dbReference type="Pfam" id="PF00084">
    <property type="entry name" value="Sushi"/>
    <property type="match status" value="2"/>
</dbReference>
<dbReference type="PROSITE" id="PS00135">
    <property type="entry name" value="TRYPSIN_SER"/>
    <property type="match status" value="1"/>
</dbReference>
<dbReference type="CDD" id="cd00033">
    <property type="entry name" value="CCP"/>
    <property type="match status" value="2"/>
</dbReference>
<comment type="caution">
    <text evidence="18">Lacks conserved residue(s) required for the propagation of feature annotation.</text>
</comment>
<feature type="disulfide bond" evidence="14">
    <location>
        <begin position="69"/>
        <end position="87"/>
    </location>
</feature>
<feature type="disulfide bond" evidence="14">
    <location>
        <begin position="147"/>
        <end position="160"/>
    </location>
</feature>
<dbReference type="CTD" id="716"/>
<dbReference type="RefSeq" id="XP_020659840.2">
    <property type="nucleotide sequence ID" value="XM_020804181.2"/>
</dbReference>
<dbReference type="InterPro" id="IPR035976">
    <property type="entry name" value="Sushi/SCR/CCP_sf"/>
</dbReference>
<keyword evidence="7" id="KW-0378">Hydrolase</keyword>
<evidence type="ECO:0000256" key="17">
    <source>
        <dbReference type="PROSITE-ProRule" id="PRU00059"/>
    </source>
</evidence>
<dbReference type="SUPFAM" id="SSF49854">
    <property type="entry name" value="Spermadhesin, CUB domain"/>
    <property type="match status" value="2"/>
</dbReference>
<dbReference type="SMART" id="SM00042">
    <property type="entry name" value="CUB"/>
    <property type="match status" value="2"/>
</dbReference>
<protein>
    <submittedName>
        <fullName evidence="24">Complement C1s subcomponent</fullName>
    </submittedName>
</protein>
<evidence type="ECO:0000256" key="5">
    <source>
        <dbReference type="ARBA" id="ARBA00022729"/>
    </source>
</evidence>
<dbReference type="CDD" id="cd00041">
    <property type="entry name" value="CUB"/>
    <property type="match status" value="2"/>
</dbReference>
<evidence type="ECO:0000256" key="8">
    <source>
        <dbReference type="ARBA" id="ARBA00022825"/>
    </source>
</evidence>
<feature type="binding site" evidence="16">
    <location>
        <position position="64"/>
    </location>
    <ligand>
        <name>Ca(2+)</name>
        <dbReference type="ChEBI" id="CHEBI:29108"/>
        <label>1</label>
    </ligand>
</feature>
<evidence type="ECO:0000256" key="11">
    <source>
        <dbReference type="ARBA" id="ARBA00023180"/>
    </source>
</evidence>
<evidence type="ECO:0000256" key="14">
    <source>
        <dbReference type="PIRSR" id="PIRSR001155-2"/>
    </source>
</evidence>
<dbReference type="Gene3D" id="2.40.10.10">
    <property type="entry name" value="Trypsin-like serine proteases"/>
    <property type="match status" value="2"/>
</dbReference>